<accession>A0A087T566</accession>
<proteinExistence type="predicted"/>
<name>A0A087T566_STEMI</name>
<protein>
    <submittedName>
        <fullName evidence="1">Uncharacterized protein</fullName>
    </submittedName>
</protein>
<organism evidence="1 2">
    <name type="scientific">Stegodyphus mimosarum</name>
    <name type="common">African social velvet spider</name>
    <dbReference type="NCBI Taxonomy" id="407821"/>
    <lineage>
        <taxon>Eukaryota</taxon>
        <taxon>Metazoa</taxon>
        <taxon>Ecdysozoa</taxon>
        <taxon>Arthropoda</taxon>
        <taxon>Chelicerata</taxon>
        <taxon>Arachnida</taxon>
        <taxon>Araneae</taxon>
        <taxon>Araneomorphae</taxon>
        <taxon>Entelegynae</taxon>
        <taxon>Eresoidea</taxon>
        <taxon>Eresidae</taxon>
        <taxon>Stegodyphus</taxon>
    </lineage>
</organism>
<reference evidence="1 2" key="1">
    <citation type="submission" date="2013-11" db="EMBL/GenBank/DDBJ databases">
        <title>Genome sequencing of Stegodyphus mimosarum.</title>
        <authorList>
            <person name="Bechsgaard J."/>
        </authorList>
    </citation>
    <scope>NUCLEOTIDE SEQUENCE [LARGE SCALE GENOMIC DNA]</scope>
</reference>
<dbReference type="Proteomes" id="UP000054359">
    <property type="component" value="Unassembled WGS sequence"/>
</dbReference>
<dbReference type="EMBL" id="KK113457">
    <property type="protein sequence ID" value="KFM60255.1"/>
    <property type="molecule type" value="Genomic_DNA"/>
</dbReference>
<evidence type="ECO:0000313" key="2">
    <source>
        <dbReference type="Proteomes" id="UP000054359"/>
    </source>
</evidence>
<evidence type="ECO:0000313" key="1">
    <source>
        <dbReference type="EMBL" id="KFM60255.1"/>
    </source>
</evidence>
<sequence length="55" mass="6597">MIKRPMVSMMLKDKRLCYLSKDSLKPKRRKRGVMTIIVAIQRHLLMVMRPNAVQW</sequence>
<keyword evidence="2" id="KW-1185">Reference proteome</keyword>
<dbReference type="AlphaFoldDB" id="A0A087T566"/>
<gene>
    <name evidence="1" type="ORF">X975_24209</name>
</gene>
<feature type="non-terminal residue" evidence="1">
    <location>
        <position position="55"/>
    </location>
</feature>